<accession>A0A4Y2M5X1</accession>
<comment type="caution">
    <text evidence="1">The sequence shown here is derived from an EMBL/GenBank/DDBJ whole genome shotgun (WGS) entry which is preliminary data.</text>
</comment>
<name>A0A4Y2M5X1_ARAVE</name>
<organism evidence="1 2">
    <name type="scientific">Araneus ventricosus</name>
    <name type="common">Orbweaver spider</name>
    <name type="synonym">Epeira ventricosa</name>
    <dbReference type="NCBI Taxonomy" id="182803"/>
    <lineage>
        <taxon>Eukaryota</taxon>
        <taxon>Metazoa</taxon>
        <taxon>Ecdysozoa</taxon>
        <taxon>Arthropoda</taxon>
        <taxon>Chelicerata</taxon>
        <taxon>Arachnida</taxon>
        <taxon>Araneae</taxon>
        <taxon>Araneomorphae</taxon>
        <taxon>Entelegynae</taxon>
        <taxon>Araneoidea</taxon>
        <taxon>Araneidae</taxon>
        <taxon>Araneus</taxon>
    </lineage>
</organism>
<dbReference type="EMBL" id="BGPR01006861">
    <property type="protein sequence ID" value="GBN22401.1"/>
    <property type="molecule type" value="Genomic_DNA"/>
</dbReference>
<evidence type="ECO:0000313" key="2">
    <source>
        <dbReference type="Proteomes" id="UP000499080"/>
    </source>
</evidence>
<sequence>MNGRPFISHLSPKGPFNDHSPNCLLPSFRTTTAQIRPTSIEVARPVSIFTNPTLIELRQEIGQYDWLASPRADDVVLCSRTEIITKQAIECGL</sequence>
<reference evidence="1 2" key="1">
    <citation type="journal article" date="2019" name="Sci. Rep.">
        <title>Orb-weaving spider Araneus ventricosus genome elucidates the spidroin gene catalogue.</title>
        <authorList>
            <person name="Kono N."/>
            <person name="Nakamura H."/>
            <person name="Ohtoshi R."/>
            <person name="Moran D.A.P."/>
            <person name="Shinohara A."/>
            <person name="Yoshida Y."/>
            <person name="Fujiwara M."/>
            <person name="Mori M."/>
            <person name="Tomita M."/>
            <person name="Arakawa K."/>
        </authorList>
    </citation>
    <scope>NUCLEOTIDE SEQUENCE [LARGE SCALE GENOMIC DNA]</scope>
</reference>
<proteinExistence type="predicted"/>
<keyword evidence="2" id="KW-1185">Reference proteome</keyword>
<evidence type="ECO:0000313" key="1">
    <source>
        <dbReference type="EMBL" id="GBN22401.1"/>
    </source>
</evidence>
<protein>
    <submittedName>
        <fullName evidence="1">Uncharacterized protein</fullName>
    </submittedName>
</protein>
<dbReference type="AlphaFoldDB" id="A0A4Y2M5X1"/>
<dbReference type="Proteomes" id="UP000499080">
    <property type="component" value="Unassembled WGS sequence"/>
</dbReference>
<gene>
    <name evidence="1" type="ORF">AVEN_245393_1</name>
</gene>